<name>A0A0S3R999_PHAAN</name>
<keyword evidence="1" id="KW-0325">Glycoprotein</keyword>
<dbReference type="Pfam" id="PF02225">
    <property type="entry name" value="PA"/>
    <property type="match status" value="1"/>
</dbReference>
<protein>
    <recommendedName>
        <fullName evidence="2">PA domain-containing protein</fullName>
    </recommendedName>
</protein>
<reference evidence="3 4" key="1">
    <citation type="journal article" date="2015" name="Sci. Rep.">
        <title>The power of single molecule real-time sequencing technology in the de novo assembly of a eukaryotic genome.</title>
        <authorList>
            <person name="Sakai H."/>
            <person name="Naito K."/>
            <person name="Ogiso-Tanaka E."/>
            <person name="Takahashi Y."/>
            <person name="Iseki K."/>
            <person name="Muto C."/>
            <person name="Satou K."/>
            <person name="Teruya K."/>
            <person name="Shiroma A."/>
            <person name="Shimoji M."/>
            <person name="Hirano T."/>
            <person name="Itoh T."/>
            <person name="Kaga A."/>
            <person name="Tomooka N."/>
        </authorList>
    </citation>
    <scope>NUCLEOTIDE SEQUENCE [LARGE SCALE GENOMIC DNA]</scope>
    <source>
        <strain evidence="4">cv. Shumari</strain>
    </source>
</reference>
<dbReference type="SUPFAM" id="SSF52025">
    <property type="entry name" value="PA domain"/>
    <property type="match status" value="1"/>
</dbReference>
<dbReference type="Proteomes" id="UP000291084">
    <property type="component" value="Chromosome 1"/>
</dbReference>
<organism evidence="3 4">
    <name type="scientific">Vigna angularis var. angularis</name>
    <dbReference type="NCBI Taxonomy" id="157739"/>
    <lineage>
        <taxon>Eukaryota</taxon>
        <taxon>Viridiplantae</taxon>
        <taxon>Streptophyta</taxon>
        <taxon>Embryophyta</taxon>
        <taxon>Tracheophyta</taxon>
        <taxon>Spermatophyta</taxon>
        <taxon>Magnoliopsida</taxon>
        <taxon>eudicotyledons</taxon>
        <taxon>Gunneridae</taxon>
        <taxon>Pentapetalae</taxon>
        <taxon>rosids</taxon>
        <taxon>fabids</taxon>
        <taxon>Fabales</taxon>
        <taxon>Fabaceae</taxon>
        <taxon>Papilionoideae</taxon>
        <taxon>50 kb inversion clade</taxon>
        <taxon>NPAAA clade</taxon>
        <taxon>indigoferoid/millettioid clade</taxon>
        <taxon>Phaseoleae</taxon>
        <taxon>Vigna</taxon>
    </lineage>
</organism>
<dbReference type="EMBL" id="AP015034">
    <property type="protein sequence ID" value="BAT77282.1"/>
    <property type="molecule type" value="Genomic_DNA"/>
</dbReference>
<proteinExistence type="predicted"/>
<dbReference type="AlphaFoldDB" id="A0A0S3R999"/>
<evidence type="ECO:0000256" key="1">
    <source>
        <dbReference type="ARBA" id="ARBA00023180"/>
    </source>
</evidence>
<dbReference type="InterPro" id="IPR003137">
    <property type="entry name" value="PA_domain"/>
</dbReference>
<evidence type="ECO:0000259" key="2">
    <source>
        <dbReference type="Pfam" id="PF02225"/>
    </source>
</evidence>
<sequence length="107" mass="11399">MPEKKLYPLINAADAKLANEPVENATLCLRGTIDPKKAGGKILVCLRGINARMEKSLVALDAGAVGMILCNDEPSGNDLVADPHLLPASQLTYKDGLAIYAYMNSTE</sequence>
<feature type="domain" description="PA" evidence="2">
    <location>
        <begin position="24"/>
        <end position="99"/>
    </location>
</feature>
<keyword evidence="4" id="KW-1185">Reference proteome</keyword>
<accession>A0A0S3R999</accession>
<dbReference type="CDD" id="cd02120">
    <property type="entry name" value="PA_subtilisin_like"/>
    <property type="match status" value="1"/>
</dbReference>
<evidence type="ECO:0000313" key="4">
    <source>
        <dbReference type="Proteomes" id="UP000291084"/>
    </source>
</evidence>
<evidence type="ECO:0000313" key="3">
    <source>
        <dbReference type="EMBL" id="BAT77282.1"/>
    </source>
</evidence>
<dbReference type="OrthoDB" id="10256524at2759"/>
<gene>
    <name evidence="3" type="primary">Vigan.01G538100</name>
    <name evidence="3" type="ORF">VIGAN_01538100</name>
</gene>
<dbReference type="Gene3D" id="3.50.30.30">
    <property type="match status" value="1"/>
</dbReference>
<dbReference type="InterPro" id="IPR046450">
    <property type="entry name" value="PA_dom_sf"/>
</dbReference>